<feature type="transmembrane region" description="Helical" evidence="2">
    <location>
        <begin position="265"/>
        <end position="286"/>
    </location>
</feature>
<dbReference type="EMBL" id="CATOUU010000171">
    <property type="protein sequence ID" value="CAI9919156.1"/>
    <property type="molecule type" value="Genomic_DNA"/>
</dbReference>
<proteinExistence type="inferred from homology"/>
<evidence type="ECO:0000256" key="1">
    <source>
        <dbReference type="ARBA" id="ARBA00006865"/>
    </source>
</evidence>
<dbReference type="SUPFAM" id="SSF49899">
    <property type="entry name" value="Concanavalin A-like lectins/glucanases"/>
    <property type="match status" value="1"/>
</dbReference>
<name>A0AA86NHJ6_9EUKA</name>
<comment type="caution">
    <text evidence="4">The sequence shown here is derived from an EMBL/GenBank/DDBJ whole genome shotgun (WGS) entry which is preliminary data.</text>
</comment>
<comment type="similarity">
    <text evidence="1">Belongs to the glycosyl hydrolase 16 family.</text>
</comment>
<dbReference type="PROSITE" id="PS51762">
    <property type="entry name" value="GH16_2"/>
    <property type="match status" value="1"/>
</dbReference>
<dbReference type="InterPro" id="IPR050546">
    <property type="entry name" value="Glycosyl_Hydrlase_16"/>
</dbReference>
<dbReference type="EMBL" id="CAXDID020000008">
    <property type="protein sequence ID" value="CAL5977570.1"/>
    <property type="molecule type" value="Genomic_DNA"/>
</dbReference>
<dbReference type="AlphaFoldDB" id="A0AA86NHJ6"/>
<organism evidence="4">
    <name type="scientific">Hexamita inflata</name>
    <dbReference type="NCBI Taxonomy" id="28002"/>
    <lineage>
        <taxon>Eukaryota</taxon>
        <taxon>Metamonada</taxon>
        <taxon>Diplomonadida</taxon>
        <taxon>Hexamitidae</taxon>
        <taxon>Hexamitinae</taxon>
        <taxon>Hexamita</taxon>
    </lineage>
</organism>
<evidence type="ECO:0000313" key="4">
    <source>
        <dbReference type="EMBL" id="CAI9919156.1"/>
    </source>
</evidence>
<protein>
    <submittedName>
        <fullName evidence="4">Glycoside hydrolase</fullName>
    </submittedName>
    <submittedName>
        <fullName evidence="5">Glycoside_hydrolase</fullName>
    </submittedName>
</protein>
<dbReference type="CDD" id="cd08023">
    <property type="entry name" value="GH16_laminarinase_like"/>
    <property type="match status" value="1"/>
</dbReference>
<evidence type="ECO:0000313" key="6">
    <source>
        <dbReference type="Proteomes" id="UP001642409"/>
    </source>
</evidence>
<dbReference type="InterPro" id="IPR000757">
    <property type="entry name" value="Beta-glucanase-like"/>
</dbReference>
<dbReference type="PANTHER" id="PTHR10963:SF55">
    <property type="entry name" value="GLYCOSIDE HYDROLASE FAMILY 16 PROTEIN"/>
    <property type="match status" value="1"/>
</dbReference>
<dbReference type="InterPro" id="IPR013320">
    <property type="entry name" value="ConA-like_dom_sf"/>
</dbReference>
<dbReference type="Gene3D" id="2.60.120.200">
    <property type="match status" value="1"/>
</dbReference>
<evidence type="ECO:0000259" key="3">
    <source>
        <dbReference type="PROSITE" id="PS51762"/>
    </source>
</evidence>
<reference evidence="5 6" key="2">
    <citation type="submission" date="2024-07" db="EMBL/GenBank/DDBJ databases">
        <authorList>
            <person name="Akdeniz Z."/>
        </authorList>
    </citation>
    <scope>NUCLEOTIDE SEQUENCE [LARGE SCALE GENOMIC DNA]</scope>
</reference>
<dbReference type="GO" id="GO:0005975">
    <property type="term" value="P:carbohydrate metabolic process"/>
    <property type="evidence" value="ECO:0007669"/>
    <property type="project" value="InterPro"/>
</dbReference>
<keyword evidence="4" id="KW-0378">Hydrolase</keyword>
<evidence type="ECO:0000313" key="5">
    <source>
        <dbReference type="EMBL" id="CAL5977570.1"/>
    </source>
</evidence>
<keyword evidence="2" id="KW-1133">Transmembrane helix</keyword>
<sequence>MMILIETMCNQDFGALIFSDDFSSNTVDQSKWSQIIMSEPYNNELQYYTDSNVNAFIQDGVLHVKAIKENIGTKAYSSAKLTTENTKLFRYGKFEMEAKLPVGLGTWPAFWLFSPDTTYSEIDIMEAVGAVPNEIWFNVHANMMSQNIDNQKVYKYEHHKAGVNVSDIASSFHTYSVEWTPIFIKGFVDGLQYFELNREDLPAKYWHFDQEMYVIVNLAVGGDWGGMNGICLTCFPQEMLVKSVKVYEYTGTYTVNTGLRTSDKIVIGVVVSLVLVAVIVCAWFLIKRKLRRSSPSQVQTKVVLAQSQKQ</sequence>
<evidence type="ECO:0000256" key="2">
    <source>
        <dbReference type="SAM" id="Phobius"/>
    </source>
</evidence>
<keyword evidence="2" id="KW-0472">Membrane</keyword>
<dbReference type="PANTHER" id="PTHR10963">
    <property type="entry name" value="GLYCOSYL HYDROLASE-RELATED"/>
    <property type="match status" value="1"/>
</dbReference>
<dbReference type="Pfam" id="PF00722">
    <property type="entry name" value="Glyco_hydro_16"/>
    <property type="match status" value="1"/>
</dbReference>
<dbReference type="GO" id="GO:0004553">
    <property type="term" value="F:hydrolase activity, hydrolyzing O-glycosyl compounds"/>
    <property type="evidence" value="ECO:0007669"/>
    <property type="project" value="InterPro"/>
</dbReference>
<dbReference type="Proteomes" id="UP001642409">
    <property type="component" value="Unassembled WGS sequence"/>
</dbReference>
<reference evidence="4" key="1">
    <citation type="submission" date="2023-06" db="EMBL/GenBank/DDBJ databases">
        <authorList>
            <person name="Kurt Z."/>
        </authorList>
    </citation>
    <scope>NUCLEOTIDE SEQUENCE</scope>
</reference>
<gene>
    <name evidence="5" type="ORF">HINF_LOCUS4365</name>
    <name evidence="4" type="ORF">HINF_LOCUS6801</name>
</gene>
<feature type="domain" description="GH16" evidence="3">
    <location>
        <begin position="1"/>
        <end position="252"/>
    </location>
</feature>
<keyword evidence="2" id="KW-0812">Transmembrane</keyword>
<accession>A0AA86NHJ6</accession>
<keyword evidence="6" id="KW-1185">Reference proteome</keyword>